<sequence>MAVRNYYDILEISSDATEADIKRAYRKLALKYHPDKNPSPEAAEHFKEISHAYEILSDVSKRRMYDAGGDQGTTSHGYSSNVPADYNPFAGFQFHSPQDIFAQFFGASDPFGMSNMSQFGHGHHHRHRQHGFHNTSSAWDNDPFFAQAHRSMTMNDPFQQMSMLDQGFPAMPSFSSVSSSFGGQQGYSQRTSTSIREINGVQEQVTVTEIRDQNASDGWLISKA</sequence>
<feature type="domain" description="J" evidence="1">
    <location>
        <begin position="5"/>
        <end position="69"/>
    </location>
</feature>
<dbReference type="PANTHER" id="PTHR45168:SF3">
    <property type="entry name" value="DNAJ HEAT SHOCK PROTEIN FAMILY (HSP40) MEMBER B2"/>
    <property type="match status" value="1"/>
</dbReference>
<evidence type="ECO:0000313" key="2">
    <source>
        <dbReference type="EMBL" id="ORX55773.1"/>
    </source>
</evidence>
<dbReference type="Gene3D" id="1.10.287.110">
    <property type="entry name" value="DnaJ domain"/>
    <property type="match status" value="1"/>
</dbReference>
<dbReference type="GO" id="GO:0051082">
    <property type="term" value="F:unfolded protein binding"/>
    <property type="evidence" value="ECO:0007669"/>
    <property type="project" value="InterPro"/>
</dbReference>
<dbReference type="CDD" id="cd06257">
    <property type="entry name" value="DnaJ"/>
    <property type="match status" value="1"/>
</dbReference>
<proteinExistence type="predicted"/>
<organism evidence="2 3">
    <name type="scientific">Hesseltinella vesiculosa</name>
    <dbReference type="NCBI Taxonomy" id="101127"/>
    <lineage>
        <taxon>Eukaryota</taxon>
        <taxon>Fungi</taxon>
        <taxon>Fungi incertae sedis</taxon>
        <taxon>Mucoromycota</taxon>
        <taxon>Mucoromycotina</taxon>
        <taxon>Mucoromycetes</taxon>
        <taxon>Mucorales</taxon>
        <taxon>Cunninghamellaceae</taxon>
        <taxon>Hesseltinella</taxon>
    </lineage>
</organism>
<dbReference type="SUPFAM" id="SSF46565">
    <property type="entry name" value="Chaperone J-domain"/>
    <property type="match status" value="1"/>
</dbReference>
<dbReference type="InterPro" id="IPR036869">
    <property type="entry name" value="J_dom_sf"/>
</dbReference>
<evidence type="ECO:0000259" key="1">
    <source>
        <dbReference type="PROSITE" id="PS50076"/>
    </source>
</evidence>
<name>A0A1X2GKP1_9FUNG</name>
<dbReference type="STRING" id="101127.A0A1X2GKP1"/>
<accession>A0A1X2GKP1</accession>
<dbReference type="PROSITE" id="PS00636">
    <property type="entry name" value="DNAJ_1"/>
    <property type="match status" value="1"/>
</dbReference>
<dbReference type="AlphaFoldDB" id="A0A1X2GKP1"/>
<evidence type="ECO:0000313" key="3">
    <source>
        <dbReference type="Proteomes" id="UP000242146"/>
    </source>
</evidence>
<dbReference type="InterPro" id="IPR043183">
    <property type="entry name" value="DNJB2/6-like"/>
</dbReference>
<dbReference type="Pfam" id="PF00226">
    <property type="entry name" value="DnaJ"/>
    <property type="match status" value="1"/>
</dbReference>
<gene>
    <name evidence="2" type="ORF">DM01DRAFT_1026390</name>
</gene>
<dbReference type="SMART" id="SM00271">
    <property type="entry name" value="DnaJ"/>
    <property type="match status" value="1"/>
</dbReference>
<dbReference type="PANTHER" id="PTHR45168">
    <property type="entry name" value="DNAJ HOMOLOG SUBFAMILY B MEMBER 2"/>
    <property type="match status" value="1"/>
</dbReference>
<reference evidence="2 3" key="1">
    <citation type="submission" date="2016-07" db="EMBL/GenBank/DDBJ databases">
        <title>Pervasive Adenine N6-methylation of Active Genes in Fungi.</title>
        <authorList>
            <consortium name="DOE Joint Genome Institute"/>
            <person name="Mondo S.J."/>
            <person name="Dannebaum R.O."/>
            <person name="Kuo R.C."/>
            <person name="Labutti K."/>
            <person name="Haridas S."/>
            <person name="Kuo A."/>
            <person name="Salamov A."/>
            <person name="Ahrendt S.R."/>
            <person name="Lipzen A."/>
            <person name="Sullivan W."/>
            <person name="Andreopoulos W.B."/>
            <person name="Clum A."/>
            <person name="Lindquist E."/>
            <person name="Daum C."/>
            <person name="Ramamoorthy G.K."/>
            <person name="Gryganskyi A."/>
            <person name="Culley D."/>
            <person name="Magnuson J.K."/>
            <person name="James T.Y."/>
            <person name="O'Malley M.A."/>
            <person name="Stajich J.E."/>
            <person name="Spatafora J.W."/>
            <person name="Visel A."/>
            <person name="Grigoriev I.V."/>
        </authorList>
    </citation>
    <scope>NUCLEOTIDE SEQUENCE [LARGE SCALE GENOMIC DNA]</scope>
    <source>
        <strain evidence="2 3">NRRL 3301</strain>
    </source>
</reference>
<comment type="caution">
    <text evidence="2">The sequence shown here is derived from an EMBL/GenBank/DDBJ whole genome shotgun (WGS) entry which is preliminary data.</text>
</comment>
<dbReference type="GO" id="GO:0030544">
    <property type="term" value="F:Hsp70 protein binding"/>
    <property type="evidence" value="ECO:0007669"/>
    <property type="project" value="InterPro"/>
</dbReference>
<dbReference type="OrthoDB" id="10250354at2759"/>
<dbReference type="InterPro" id="IPR018253">
    <property type="entry name" value="DnaJ_domain_CS"/>
</dbReference>
<dbReference type="PROSITE" id="PS50076">
    <property type="entry name" value="DNAJ_2"/>
    <property type="match status" value="1"/>
</dbReference>
<dbReference type="PRINTS" id="PR00625">
    <property type="entry name" value="JDOMAIN"/>
</dbReference>
<dbReference type="Proteomes" id="UP000242146">
    <property type="component" value="Unassembled WGS sequence"/>
</dbReference>
<keyword evidence="3" id="KW-1185">Reference proteome</keyword>
<dbReference type="InterPro" id="IPR001623">
    <property type="entry name" value="DnaJ_domain"/>
</dbReference>
<protein>
    <submittedName>
        <fullName evidence="2">DnaJ-domain-containing protein</fullName>
    </submittedName>
</protein>
<dbReference type="EMBL" id="MCGT01000011">
    <property type="protein sequence ID" value="ORX55773.1"/>
    <property type="molecule type" value="Genomic_DNA"/>
</dbReference>